<accession>A0A2J6SL19</accession>
<dbReference type="InParanoid" id="A0A2J6SL19"/>
<gene>
    <name evidence="1" type="ORF">K444DRAFT_669264</name>
</gene>
<sequence length="539" mass="54760">MPWEPVHAPTRPEIKGFKDVSQDVENSLIGDIAAVASAILGGGSEVANAASAGAAELQATPLPASASVLGDGTASQSSLLREVNGQIQQATSIVGQIFGDATSIVGSILAAATAPSNIGVLPVANSNSSMNGAAFSSGNLMPSNGSLPTFPPNTTIFASPCPSPAIAPAMAELTQSPTTPPCPTTITEICTVTETWHSTHYAETATFYSFVANTTITYTEKSSCPPLVYLPDPTATVPPHRSLIACANGALAKRQEDCPYKLNATSSHSLNASGSASDQGISPTSTHPCPNAGYSCAECPDGWFCPPHPTPAQNCICGFGWACANCKDGYFCIPSPTPAGNGLMNTVATLLATPPPSSTFSNMGSITTNPPTLMSLGSMVSMTTGTVTCIDGSIVMMANECLNGLRTTTNTIDITIINMPMAANAAAAASINDLAGRVFSTAKAVSSPLLGNAQPTTAGLGNIAAIALPTANPNLLPTTTAAQGNIPNNIPKHASNAAENVFNQLMSGATTNSPVLMAPASQLPPLPPALGIARGRRRI</sequence>
<dbReference type="STRING" id="1095630.A0A2J6SL19"/>
<dbReference type="AlphaFoldDB" id="A0A2J6SL19"/>
<dbReference type="Proteomes" id="UP000235371">
    <property type="component" value="Unassembled WGS sequence"/>
</dbReference>
<evidence type="ECO:0000313" key="1">
    <source>
        <dbReference type="EMBL" id="PMD51468.1"/>
    </source>
</evidence>
<protein>
    <submittedName>
        <fullName evidence="1">Uncharacterized protein</fullName>
    </submittedName>
</protein>
<dbReference type="OrthoDB" id="2019572at2759"/>
<proteinExistence type="predicted"/>
<dbReference type="EMBL" id="KZ613912">
    <property type="protein sequence ID" value="PMD51468.1"/>
    <property type="molecule type" value="Genomic_DNA"/>
</dbReference>
<dbReference type="GeneID" id="36595578"/>
<dbReference type="RefSeq" id="XP_024728372.1">
    <property type="nucleotide sequence ID" value="XM_024887502.1"/>
</dbReference>
<keyword evidence="2" id="KW-1185">Reference proteome</keyword>
<organism evidence="1 2">
    <name type="scientific">Hyaloscypha bicolor E</name>
    <dbReference type="NCBI Taxonomy" id="1095630"/>
    <lineage>
        <taxon>Eukaryota</taxon>
        <taxon>Fungi</taxon>
        <taxon>Dikarya</taxon>
        <taxon>Ascomycota</taxon>
        <taxon>Pezizomycotina</taxon>
        <taxon>Leotiomycetes</taxon>
        <taxon>Helotiales</taxon>
        <taxon>Hyaloscyphaceae</taxon>
        <taxon>Hyaloscypha</taxon>
        <taxon>Hyaloscypha bicolor</taxon>
    </lineage>
</organism>
<name>A0A2J6SL19_9HELO</name>
<reference evidence="1 2" key="1">
    <citation type="submission" date="2016-04" db="EMBL/GenBank/DDBJ databases">
        <title>A degradative enzymes factory behind the ericoid mycorrhizal symbiosis.</title>
        <authorList>
            <consortium name="DOE Joint Genome Institute"/>
            <person name="Martino E."/>
            <person name="Morin E."/>
            <person name="Grelet G."/>
            <person name="Kuo A."/>
            <person name="Kohler A."/>
            <person name="Daghino S."/>
            <person name="Barry K."/>
            <person name="Choi C."/>
            <person name="Cichocki N."/>
            <person name="Clum A."/>
            <person name="Copeland A."/>
            <person name="Hainaut M."/>
            <person name="Haridas S."/>
            <person name="Labutti K."/>
            <person name="Lindquist E."/>
            <person name="Lipzen A."/>
            <person name="Khouja H.-R."/>
            <person name="Murat C."/>
            <person name="Ohm R."/>
            <person name="Olson A."/>
            <person name="Spatafora J."/>
            <person name="Veneault-Fourrey C."/>
            <person name="Henrissat B."/>
            <person name="Grigoriev I."/>
            <person name="Martin F."/>
            <person name="Perotto S."/>
        </authorList>
    </citation>
    <scope>NUCLEOTIDE SEQUENCE [LARGE SCALE GENOMIC DNA]</scope>
    <source>
        <strain evidence="1 2">E</strain>
    </source>
</reference>
<evidence type="ECO:0000313" key="2">
    <source>
        <dbReference type="Proteomes" id="UP000235371"/>
    </source>
</evidence>